<dbReference type="EMBL" id="AWUE01017687">
    <property type="protein sequence ID" value="OMO85615.1"/>
    <property type="molecule type" value="Genomic_DNA"/>
</dbReference>
<reference evidence="2" key="1">
    <citation type="submission" date="2013-09" db="EMBL/GenBank/DDBJ databases">
        <title>Corchorus olitorius genome sequencing.</title>
        <authorList>
            <person name="Alam M."/>
            <person name="Haque M.S."/>
            <person name="Islam M.S."/>
            <person name="Emdad E.M."/>
            <person name="Islam M.M."/>
            <person name="Ahmed B."/>
            <person name="Halim A."/>
            <person name="Hossen Q.M.M."/>
            <person name="Hossain M.Z."/>
            <person name="Ahmed R."/>
            <person name="Khan M.M."/>
            <person name="Islam R."/>
            <person name="Rashid M.M."/>
            <person name="Khan S.A."/>
            <person name="Rahman M.S."/>
            <person name="Alam M."/>
            <person name="Yahiya A.S."/>
            <person name="Khan M.S."/>
            <person name="Azam M.S."/>
            <person name="Haque T."/>
            <person name="Lashkar M.Z.H."/>
            <person name="Akhand A.I."/>
            <person name="Morshed G."/>
            <person name="Roy S."/>
            <person name="Uddin K.S."/>
            <person name="Rabeya T."/>
            <person name="Hossain A.S."/>
            <person name="Chowdhury A."/>
            <person name="Snigdha A.R."/>
            <person name="Mortoza M.S."/>
            <person name="Matin S.A."/>
            <person name="Hoque S.M.E."/>
            <person name="Islam M.K."/>
            <person name="Roy D.K."/>
            <person name="Haider R."/>
            <person name="Moosa M.M."/>
            <person name="Elias S.M."/>
            <person name="Hasan A.M."/>
            <person name="Jahan S."/>
            <person name="Shafiuddin M."/>
            <person name="Mahmood N."/>
            <person name="Shommy N.S."/>
        </authorList>
    </citation>
    <scope>NUCLEOTIDE SEQUENCE [LARGE SCALE GENOMIC DNA]</scope>
    <source>
        <strain evidence="2">cv. O-4</strain>
    </source>
</reference>
<comment type="caution">
    <text evidence="1">The sequence shown here is derived from an EMBL/GenBank/DDBJ whole genome shotgun (WGS) entry which is preliminary data.</text>
</comment>
<accession>A0A1R3ISQ7</accession>
<protein>
    <submittedName>
        <fullName evidence="1">GTP-binding protein</fullName>
    </submittedName>
</protein>
<sequence>MLLNSYYGCGSTPRVIVGFNETFVSWTAHVATDCEIKICFAQDHKAISNSSFGCYVKDITTNYSYSSILFALLEKTPPPIPLLIVAATADLDLSQDGIFQQLGRLNNQNICGTGGLYLERRLFCHSREVQVGLFKSPILAFFVFPLGTLAKTFKAIHHSWLPIVSRRNLQAAMVPIVSRRNLPAATATNKNKDAP</sequence>
<proteinExistence type="predicted"/>
<evidence type="ECO:0000313" key="1">
    <source>
        <dbReference type="EMBL" id="OMO85615.1"/>
    </source>
</evidence>
<keyword evidence="2" id="KW-1185">Reference proteome</keyword>
<dbReference type="AlphaFoldDB" id="A0A1R3ISQ7"/>
<dbReference type="Proteomes" id="UP000187203">
    <property type="component" value="Unassembled WGS sequence"/>
</dbReference>
<name>A0A1R3ISQ7_9ROSI</name>
<gene>
    <name evidence="1" type="ORF">COLO4_21535</name>
</gene>
<evidence type="ECO:0000313" key="2">
    <source>
        <dbReference type="Proteomes" id="UP000187203"/>
    </source>
</evidence>
<organism evidence="1 2">
    <name type="scientific">Corchorus olitorius</name>
    <dbReference type="NCBI Taxonomy" id="93759"/>
    <lineage>
        <taxon>Eukaryota</taxon>
        <taxon>Viridiplantae</taxon>
        <taxon>Streptophyta</taxon>
        <taxon>Embryophyta</taxon>
        <taxon>Tracheophyta</taxon>
        <taxon>Spermatophyta</taxon>
        <taxon>Magnoliopsida</taxon>
        <taxon>eudicotyledons</taxon>
        <taxon>Gunneridae</taxon>
        <taxon>Pentapetalae</taxon>
        <taxon>rosids</taxon>
        <taxon>malvids</taxon>
        <taxon>Malvales</taxon>
        <taxon>Malvaceae</taxon>
        <taxon>Grewioideae</taxon>
        <taxon>Apeibeae</taxon>
        <taxon>Corchorus</taxon>
    </lineage>
</organism>